<feature type="non-terminal residue" evidence="2">
    <location>
        <position position="105"/>
    </location>
</feature>
<evidence type="ECO:0000313" key="2">
    <source>
        <dbReference type="EMBL" id="RJE16709.1"/>
    </source>
</evidence>
<sequence length="105" mass="11312">KHEPTNPFRPVRWPGSEAERSKIEGFPIQYSPGYAERAHEVLQGNHSCESEPGRRSCSGCGGGQAARRSCETTHTATAAAAAETEDVERGRSRTPSHIADPGTHT</sequence>
<proteinExistence type="predicted"/>
<feature type="region of interest" description="Disordered" evidence="1">
    <location>
        <begin position="76"/>
        <end position="105"/>
    </location>
</feature>
<dbReference type="AlphaFoldDB" id="A0A3A2Z0S7"/>
<organism evidence="2 3">
    <name type="scientific">Aspergillus sclerotialis</name>
    <dbReference type="NCBI Taxonomy" id="2070753"/>
    <lineage>
        <taxon>Eukaryota</taxon>
        <taxon>Fungi</taxon>
        <taxon>Dikarya</taxon>
        <taxon>Ascomycota</taxon>
        <taxon>Pezizomycotina</taxon>
        <taxon>Eurotiomycetes</taxon>
        <taxon>Eurotiomycetidae</taxon>
        <taxon>Eurotiales</taxon>
        <taxon>Aspergillaceae</taxon>
        <taxon>Aspergillus</taxon>
        <taxon>Aspergillus subgen. Polypaecilum</taxon>
    </lineage>
</organism>
<protein>
    <submittedName>
        <fullName evidence="2">Uncharacterized protein</fullName>
    </submittedName>
</protein>
<evidence type="ECO:0000313" key="3">
    <source>
        <dbReference type="Proteomes" id="UP000266188"/>
    </source>
</evidence>
<comment type="caution">
    <text evidence="2">The sequence shown here is derived from an EMBL/GenBank/DDBJ whole genome shotgun (WGS) entry which is preliminary data.</text>
</comment>
<reference evidence="3" key="1">
    <citation type="submission" date="2017-02" db="EMBL/GenBank/DDBJ databases">
        <authorList>
            <person name="Tafer H."/>
            <person name="Lopandic K."/>
        </authorList>
    </citation>
    <scope>NUCLEOTIDE SEQUENCE [LARGE SCALE GENOMIC DNA]</scope>
    <source>
        <strain evidence="3">CBS 366.77</strain>
    </source>
</reference>
<gene>
    <name evidence="2" type="ORF">PHISCL_10954</name>
</gene>
<feature type="non-terminal residue" evidence="2">
    <location>
        <position position="1"/>
    </location>
</feature>
<feature type="region of interest" description="Disordered" evidence="1">
    <location>
        <begin position="46"/>
        <end position="65"/>
    </location>
</feature>
<evidence type="ECO:0000256" key="1">
    <source>
        <dbReference type="SAM" id="MobiDB-lite"/>
    </source>
</evidence>
<keyword evidence="3" id="KW-1185">Reference proteome</keyword>
<name>A0A3A2Z0S7_9EURO</name>
<accession>A0A3A2Z0S7</accession>
<dbReference type="Proteomes" id="UP000266188">
    <property type="component" value="Unassembled WGS sequence"/>
</dbReference>
<feature type="region of interest" description="Disordered" evidence="1">
    <location>
        <begin position="1"/>
        <end position="22"/>
    </location>
</feature>
<dbReference type="EMBL" id="MVGC01003116">
    <property type="protein sequence ID" value="RJE16709.1"/>
    <property type="molecule type" value="Genomic_DNA"/>
</dbReference>